<evidence type="ECO:0000313" key="1">
    <source>
        <dbReference type="EMBL" id="EXJ73936.1"/>
    </source>
</evidence>
<dbReference type="Proteomes" id="UP000019471">
    <property type="component" value="Unassembled WGS sequence"/>
</dbReference>
<dbReference type="PANTHER" id="PTHR36167:SF3">
    <property type="entry name" value="C2H2 FINGER DOMAIN TRANSCRIPTION FACTOR (EUROFUNG)-RELATED"/>
    <property type="match status" value="1"/>
</dbReference>
<accession>W9XAK3</accession>
<proteinExistence type="predicted"/>
<dbReference type="GO" id="GO:0006355">
    <property type="term" value="P:regulation of DNA-templated transcription"/>
    <property type="evidence" value="ECO:0007669"/>
    <property type="project" value="InterPro"/>
</dbReference>
<dbReference type="OrthoDB" id="4121285at2759"/>
<sequence length="198" mass="22298">MAEVGLVASLLGISTFGIQLTRTLYNFGSTASSAREQTDYIARHVTLYSDVLDLLAQRIDDDEPIHSRKAIDLVYDIYDQSCDLFNNIRDLLPDRADKISFMQKIKWNFKKTKVDLLVSEIEYLKSTVNLLSKKAEKEAKAQFARAQNAIVEQVNATAIKENLQAKIEEDDQNPVEKTADTNGDWKSVAVIKHAPHIA</sequence>
<dbReference type="RefSeq" id="XP_007741036.1">
    <property type="nucleotide sequence ID" value="XM_007742846.1"/>
</dbReference>
<dbReference type="AlphaFoldDB" id="W9XAK3"/>
<dbReference type="PANTHER" id="PTHR36167">
    <property type="entry name" value="C2H2 FINGER DOMAIN TRANSCRIPTION FACTOR (EUROFUNG)-RELATED"/>
    <property type="match status" value="1"/>
</dbReference>
<gene>
    <name evidence="1" type="ORF">A1O5_02230</name>
</gene>
<evidence type="ECO:0008006" key="3">
    <source>
        <dbReference type="Google" id="ProtNLM"/>
    </source>
</evidence>
<protein>
    <recommendedName>
        <fullName evidence="3">Fungal N-terminal domain-containing protein</fullName>
    </recommendedName>
</protein>
<dbReference type="EMBL" id="AMGX01000003">
    <property type="protein sequence ID" value="EXJ73936.1"/>
    <property type="molecule type" value="Genomic_DNA"/>
</dbReference>
<dbReference type="InterPro" id="IPR039327">
    <property type="entry name" value="CON7-like"/>
</dbReference>
<keyword evidence="2" id="KW-1185">Reference proteome</keyword>
<evidence type="ECO:0000313" key="2">
    <source>
        <dbReference type="Proteomes" id="UP000019471"/>
    </source>
</evidence>
<reference evidence="1 2" key="1">
    <citation type="submission" date="2013-03" db="EMBL/GenBank/DDBJ databases">
        <title>The Genome Sequence of Cladophialophora psammophila CBS 110553.</title>
        <authorList>
            <consortium name="The Broad Institute Genomics Platform"/>
            <person name="Cuomo C."/>
            <person name="de Hoog S."/>
            <person name="Gorbushina A."/>
            <person name="Walker B."/>
            <person name="Young S.K."/>
            <person name="Zeng Q."/>
            <person name="Gargeya S."/>
            <person name="Fitzgerald M."/>
            <person name="Haas B."/>
            <person name="Abouelleil A."/>
            <person name="Allen A.W."/>
            <person name="Alvarado L."/>
            <person name="Arachchi H.M."/>
            <person name="Berlin A.M."/>
            <person name="Chapman S.B."/>
            <person name="Gainer-Dewar J."/>
            <person name="Goldberg J."/>
            <person name="Griggs A."/>
            <person name="Gujja S."/>
            <person name="Hansen M."/>
            <person name="Howarth C."/>
            <person name="Imamovic A."/>
            <person name="Ireland A."/>
            <person name="Larimer J."/>
            <person name="McCowan C."/>
            <person name="Murphy C."/>
            <person name="Pearson M."/>
            <person name="Poon T.W."/>
            <person name="Priest M."/>
            <person name="Roberts A."/>
            <person name="Saif S."/>
            <person name="Shea T."/>
            <person name="Sisk P."/>
            <person name="Sykes S."/>
            <person name="Wortman J."/>
            <person name="Nusbaum C."/>
            <person name="Birren B."/>
        </authorList>
    </citation>
    <scope>NUCLEOTIDE SEQUENCE [LARGE SCALE GENOMIC DNA]</scope>
    <source>
        <strain evidence="1 2">CBS 110553</strain>
    </source>
</reference>
<name>W9XAK3_9EURO</name>
<organism evidence="1 2">
    <name type="scientific">Cladophialophora psammophila CBS 110553</name>
    <dbReference type="NCBI Taxonomy" id="1182543"/>
    <lineage>
        <taxon>Eukaryota</taxon>
        <taxon>Fungi</taxon>
        <taxon>Dikarya</taxon>
        <taxon>Ascomycota</taxon>
        <taxon>Pezizomycotina</taxon>
        <taxon>Eurotiomycetes</taxon>
        <taxon>Chaetothyriomycetidae</taxon>
        <taxon>Chaetothyriales</taxon>
        <taxon>Herpotrichiellaceae</taxon>
        <taxon>Cladophialophora</taxon>
    </lineage>
</organism>
<dbReference type="GeneID" id="19186963"/>
<comment type="caution">
    <text evidence="1">The sequence shown here is derived from an EMBL/GenBank/DDBJ whole genome shotgun (WGS) entry which is preliminary data.</text>
</comment>
<dbReference type="STRING" id="1182543.W9XAK3"/>
<dbReference type="HOGENOM" id="CLU_1377996_0_0_1"/>